<organism evidence="2 3">
    <name type="scientific">Thermomicrobium roseum (strain ATCC 27502 / DSM 5159 / P-2)</name>
    <dbReference type="NCBI Taxonomy" id="309801"/>
    <lineage>
        <taxon>Bacteria</taxon>
        <taxon>Pseudomonadati</taxon>
        <taxon>Thermomicrobiota</taxon>
        <taxon>Thermomicrobia</taxon>
        <taxon>Thermomicrobiales</taxon>
        <taxon>Thermomicrobiaceae</taxon>
        <taxon>Thermomicrobium</taxon>
    </lineage>
</organism>
<reference evidence="2 3" key="1">
    <citation type="journal article" date="2009" name="PLoS ONE">
        <title>Complete genome sequence of the aerobic CO-oxidizing thermophile Thermomicrobium roseum.</title>
        <authorList>
            <person name="Wu D."/>
            <person name="Raymond J."/>
            <person name="Wu M."/>
            <person name="Chatterji S."/>
            <person name="Ren Q."/>
            <person name="Graham J.E."/>
            <person name="Bryant D.A."/>
            <person name="Robb F."/>
            <person name="Colman A."/>
            <person name="Tallon L.J."/>
            <person name="Badger J.H."/>
            <person name="Madupu R."/>
            <person name="Ward N.L."/>
            <person name="Eisen J.A."/>
        </authorList>
    </citation>
    <scope>NUCLEOTIDE SEQUENCE [LARGE SCALE GENOMIC DNA]</scope>
    <source>
        <strain evidence="3">ATCC 27502 / DSM 5159 / P-2</strain>
    </source>
</reference>
<proteinExistence type="predicted"/>
<dbReference type="AlphaFoldDB" id="B9KZI7"/>
<accession>B9KZI7</accession>
<dbReference type="KEGG" id="tro:trd_0909"/>
<gene>
    <name evidence="2" type="ordered locus">trd_0909</name>
</gene>
<sequence length="58" mass="6384">MTATEMEDDGRAVTSCPSSMLPRGRRAEFSRLRLATVATRISMGEDVPKLIRAEPFDG</sequence>
<name>B9KZI7_THERP</name>
<evidence type="ECO:0000313" key="2">
    <source>
        <dbReference type="EMBL" id="ACM05504.1"/>
    </source>
</evidence>
<feature type="region of interest" description="Disordered" evidence="1">
    <location>
        <begin position="1"/>
        <end position="22"/>
    </location>
</feature>
<keyword evidence="3" id="KW-1185">Reference proteome</keyword>
<dbReference type="Proteomes" id="UP000000447">
    <property type="component" value="Chromosome"/>
</dbReference>
<dbReference type="EMBL" id="CP001275">
    <property type="protein sequence ID" value="ACM05504.1"/>
    <property type="molecule type" value="Genomic_DNA"/>
</dbReference>
<evidence type="ECO:0000313" key="3">
    <source>
        <dbReference type="Proteomes" id="UP000000447"/>
    </source>
</evidence>
<protein>
    <submittedName>
        <fullName evidence="2">Uncharacterized protein</fullName>
    </submittedName>
</protein>
<evidence type="ECO:0000256" key="1">
    <source>
        <dbReference type="SAM" id="MobiDB-lite"/>
    </source>
</evidence>
<dbReference type="HOGENOM" id="CLU_2977817_0_0_0"/>